<dbReference type="Pfam" id="PF01370">
    <property type="entry name" value="Epimerase"/>
    <property type="match status" value="2"/>
</dbReference>
<organism evidence="3">
    <name type="scientific">marine metagenome</name>
    <dbReference type="NCBI Taxonomy" id="408172"/>
    <lineage>
        <taxon>unclassified sequences</taxon>
        <taxon>metagenomes</taxon>
        <taxon>ecological metagenomes</taxon>
    </lineage>
</organism>
<dbReference type="InterPro" id="IPR001509">
    <property type="entry name" value="Epimerase_deHydtase"/>
</dbReference>
<accession>A0A382P6K1</accession>
<dbReference type="InterPro" id="IPR036291">
    <property type="entry name" value="NAD(P)-bd_dom_sf"/>
</dbReference>
<dbReference type="EMBL" id="UINC01104801">
    <property type="protein sequence ID" value="SVC68235.1"/>
    <property type="molecule type" value="Genomic_DNA"/>
</dbReference>
<dbReference type="PANTHER" id="PTHR43000">
    <property type="entry name" value="DTDP-D-GLUCOSE 4,6-DEHYDRATASE-RELATED"/>
    <property type="match status" value="1"/>
</dbReference>
<feature type="non-terminal residue" evidence="3">
    <location>
        <position position="250"/>
    </location>
</feature>
<evidence type="ECO:0000313" key="3">
    <source>
        <dbReference type="EMBL" id="SVC68235.1"/>
    </source>
</evidence>
<comment type="similarity">
    <text evidence="1">Belongs to the NAD(P)-dependent epimerase/dehydratase family.</text>
</comment>
<dbReference type="AlphaFoldDB" id="A0A382P6K1"/>
<dbReference type="Gene3D" id="3.40.50.720">
    <property type="entry name" value="NAD(P)-binding Rossmann-like Domain"/>
    <property type="match status" value="1"/>
</dbReference>
<name>A0A382P6K1_9ZZZZ</name>
<evidence type="ECO:0000259" key="2">
    <source>
        <dbReference type="Pfam" id="PF01370"/>
    </source>
</evidence>
<gene>
    <name evidence="3" type="ORF">METZ01_LOCUS321089</name>
</gene>
<protein>
    <recommendedName>
        <fullName evidence="2">NAD-dependent epimerase/dehydratase domain-containing protein</fullName>
    </recommendedName>
</protein>
<dbReference type="SUPFAM" id="SSF51735">
    <property type="entry name" value="NAD(P)-binding Rossmann-fold domains"/>
    <property type="match status" value="1"/>
</dbReference>
<sequence length="250" mass="28391">MSKKALVIGGAGFIGSHTVDALVETGLDVVILDSLSERIHRKEKPYYLNKKAEFILGDIRDKSLLTRCLKDVNYVYNFAAYQDYLTDFSQFFSINVVGTSLIYEIIVDEKLPVEKVIVASSQFVQGEGIYEDANGKPFYPNGRNNSDLEKGLWDFFNEDGEVLKWKWTDESYSKPTNSYSISKKSQEEIALNLGRQYDIPSIALRYSIVQGSRQSFLNTYSGACRIFCICYDNDIAPIIYEDGAMCRDFV</sequence>
<feature type="domain" description="NAD-dependent epimerase/dehydratase" evidence="2">
    <location>
        <begin position="5"/>
        <end position="141"/>
    </location>
</feature>
<reference evidence="3" key="1">
    <citation type="submission" date="2018-05" db="EMBL/GenBank/DDBJ databases">
        <authorList>
            <person name="Lanie J.A."/>
            <person name="Ng W.-L."/>
            <person name="Kazmierczak K.M."/>
            <person name="Andrzejewski T.M."/>
            <person name="Davidsen T.M."/>
            <person name="Wayne K.J."/>
            <person name="Tettelin H."/>
            <person name="Glass J.I."/>
            <person name="Rusch D."/>
            <person name="Podicherti R."/>
            <person name="Tsui H.-C.T."/>
            <person name="Winkler M.E."/>
        </authorList>
    </citation>
    <scope>NUCLEOTIDE SEQUENCE</scope>
</reference>
<proteinExistence type="inferred from homology"/>
<evidence type="ECO:0000256" key="1">
    <source>
        <dbReference type="ARBA" id="ARBA00007637"/>
    </source>
</evidence>
<feature type="domain" description="NAD-dependent epimerase/dehydratase" evidence="2">
    <location>
        <begin position="170"/>
        <end position="250"/>
    </location>
</feature>